<evidence type="ECO:0000313" key="5">
    <source>
        <dbReference type="Proteomes" id="UP000023152"/>
    </source>
</evidence>
<evidence type="ECO:0000256" key="2">
    <source>
        <dbReference type="SAM" id="MobiDB-lite"/>
    </source>
</evidence>
<dbReference type="Gene3D" id="1.20.272.10">
    <property type="match status" value="1"/>
</dbReference>
<dbReference type="InterPro" id="IPR013725">
    <property type="entry name" value="DNA_replication_fac_RFC1_C"/>
</dbReference>
<evidence type="ECO:0000256" key="1">
    <source>
        <dbReference type="ARBA" id="ARBA00022705"/>
    </source>
</evidence>
<dbReference type="GO" id="GO:0003677">
    <property type="term" value="F:DNA binding"/>
    <property type="evidence" value="ECO:0007669"/>
    <property type="project" value="InterPro"/>
</dbReference>
<dbReference type="Proteomes" id="UP000023152">
    <property type="component" value="Unassembled WGS sequence"/>
</dbReference>
<protein>
    <submittedName>
        <fullName evidence="4">Replication factor C subunit 1</fullName>
    </submittedName>
</protein>
<dbReference type="PANTHER" id="PTHR23389">
    <property type="entry name" value="CHROMOSOME TRANSMISSION FIDELITY FACTOR 18"/>
    <property type="match status" value="1"/>
</dbReference>
<dbReference type="EMBL" id="ASPP01027599">
    <property type="protein sequence ID" value="ETO05996.1"/>
    <property type="molecule type" value="Genomic_DNA"/>
</dbReference>
<comment type="caution">
    <text evidence="4">The sequence shown here is derived from an EMBL/GenBank/DDBJ whole genome shotgun (WGS) entry which is preliminary data.</text>
</comment>
<accession>X6LXB9</accession>
<keyword evidence="5" id="KW-1185">Reference proteome</keyword>
<sequence length="327" mass="37856">MKKSSLIADGDLFDNTIRSTQQYDTLPMYGLLSTYFPARRMGTLGASTKPFPFPSILGKNSRQGKHERWCRELAAHMRQHISGGMYAVSIDYLELLQLKLTRPLEWLGEEGIPEVLDFMQEYGLSREDWDSILELGVQNATPHIPAPIKTKFTLQFYLFIFFFHPFLSKKRLITLEAPKKSAAKAEKADLKVFAEVEEVIAKLEDTEGDTDDDEDAKEAQPKKKAAKKNAKKPKKKDLKDDDKITSAPKQKQPKKPKQPKQPKKPKNPIFWSDVVNIFCFRIIDQSFKICPIYFVKLINKNLQKFDSEFSYMFGLLRFYNYCYQRSN</sequence>
<dbReference type="GO" id="GO:0005663">
    <property type="term" value="C:DNA replication factor C complex"/>
    <property type="evidence" value="ECO:0007669"/>
    <property type="project" value="InterPro"/>
</dbReference>
<dbReference type="InterPro" id="IPR008921">
    <property type="entry name" value="DNA_pol3_clamp-load_cplx_C"/>
</dbReference>
<reference evidence="4 5" key="1">
    <citation type="journal article" date="2013" name="Curr. Biol.">
        <title>The Genome of the Foraminiferan Reticulomyxa filosa.</title>
        <authorList>
            <person name="Glockner G."/>
            <person name="Hulsmann N."/>
            <person name="Schleicher M."/>
            <person name="Noegel A.A."/>
            <person name="Eichinger L."/>
            <person name="Gallinger C."/>
            <person name="Pawlowski J."/>
            <person name="Sierra R."/>
            <person name="Euteneuer U."/>
            <person name="Pillet L."/>
            <person name="Moustafa A."/>
            <person name="Platzer M."/>
            <person name="Groth M."/>
            <person name="Szafranski K."/>
            <person name="Schliwa M."/>
        </authorList>
    </citation>
    <scope>NUCLEOTIDE SEQUENCE [LARGE SCALE GENOMIC DNA]</scope>
</reference>
<dbReference type="OrthoDB" id="446168at2759"/>
<feature type="region of interest" description="Disordered" evidence="2">
    <location>
        <begin position="204"/>
        <end position="267"/>
    </location>
</feature>
<dbReference type="GO" id="GO:0005634">
    <property type="term" value="C:nucleus"/>
    <property type="evidence" value="ECO:0007669"/>
    <property type="project" value="TreeGrafter"/>
</dbReference>
<dbReference type="GO" id="GO:0003689">
    <property type="term" value="F:DNA clamp loader activity"/>
    <property type="evidence" value="ECO:0007669"/>
    <property type="project" value="InterPro"/>
</dbReference>
<organism evidence="4 5">
    <name type="scientific">Reticulomyxa filosa</name>
    <dbReference type="NCBI Taxonomy" id="46433"/>
    <lineage>
        <taxon>Eukaryota</taxon>
        <taxon>Sar</taxon>
        <taxon>Rhizaria</taxon>
        <taxon>Retaria</taxon>
        <taxon>Foraminifera</taxon>
        <taxon>Monothalamids</taxon>
        <taxon>Reticulomyxidae</taxon>
        <taxon>Reticulomyxa</taxon>
    </lineage>
</organism>
<dbReference type="Pfam" id="PF08519">
    <property type="entry name" value="RFC1"/>
    <property type="match status" value="1"/>
</dbReference>
<feature type="compositionally biased region" description="Basic residues" evidence="2">
    <location>
        <begin position="222"/>
        <end position="236"/>
    </location>
</feature>
<dbReference type="PANTHER" id="PTHR23389:SF6">
    <property type="entry name" value="REPLICATION FACTOR C SUBUNIT 1"/>
    <property type="match status" value="1"/>
</dbReference>
<dbReference type="AlphaFoldDB" id="X6LXB9"/>
<feature type="domain" description="DNA replication factor RFC1 C-terminal" evidence="3">
    <location>
        <begin position="7"/>
        <end position="154"/>
    </location>
</feature>
<dbReference type="GO" id="GO:0005524">
    <property type="term" value="F:ATP binding"/>
    <property type="evidence" value="ECO:0007669"/>
    <property type="project" value="InterPro"/>
</dbReference>
<feature type="compositionally biased region" description="Basic residues" evidence="2">
    <location>
        <begin position="251"/>
        <end position="266"/>
    </location>
</feature>
<dbReference type="GO" id="GO:0006260">
    <property type="term" value="P:DNA replication"/>
    <property type="evidence" value="ECO:0007669"/>
    <property type="project" value="UniProtKB-KW"/>
</dbReference>
<evidence type="ECO:0000313" key="4">
    <source>
        <dbReference type="EMBL" id="ETO05996.1"/>
    </source>
</evidence>
<evidence type="ECO:0000259" key="3">
    <source>
        <dbReference type="Pfam" id="PF08519"/>
    </source>
</evidence>
<name>X6LXB9_RETFI</name>
<keyword evidence="1" id="KW-0235">DNA replication</keyword>
<proteinExistence type="predicted"/>
<dbReference type="SUPFAM" id="SSF48019">
    <property type="entry name" value="post-AAA+ oligomerization domain-like"/>
    <property type="match status" value="1"/>
</dbReference>
<gene>
    <name evidence="4" type="ORF">RFI_31399</name>
</gene>
<feature type="compositionally biased region" description="Acidic residues" evidence="2">
    <location>
        <begin position="206"/>
        <end position="216"/>
    </location>
</feature>